<reference evidence="3 6" key="2">
    <citation type="submission" date="2020-07" db="EMBL/GenBank/DDBJ databases">
        <title>Sequencing the genomes of 1000 actinobacteria strains.</title>
        <authorList>
            <person name="Klenk H.-P."/>
        </authorList>
    </citation>
    <scope>NUCLEOTIDE SEQUENCE [LARGE SCALE GENOMIC DNA]</scope>
    <source>
        <strain evidence="3 6">DSM 23870</strain>
    </source>
</reference>
<evidence type="ECO:0000259" key="2">
    <source>
        <dbReference type="PROSITE" id="PS51352"/>
    </source>
</evidence>
<accession>A0A4V1R2H3</accession>
<keyword evidence="1" id="KW-1133">Transmembrane helix</keyword>
<keyword evidence="1" id="KW-0812">Transmembrane</keyword>
<dbReference type="Proteomes" id="UP000292686">
    <property type="component" value="Unassembled WGS sequence"/>
</dbReference>
<dbReference type="GO" id="GO:0016853">
    <property type="term" value="F:isomerase activity"/>
    <property type="evidence" value="ECO:0007669"/>
    <property type="project" value="UniProtKB-KW"/>
</dbReference>
<evidence type="ECO:0000313" key="6">
    <source>
        <dbReference type="Proteomes" id="UP000581087"/>
    </source>
</evidence>
<dbReference type="EMBL" id="SDPM01000002">
    <property type="protein sequence ID" value="RXZ87156.1"/>
    <property type="molecule type" value="Genomic_DNA"/>
</dbReference>
<feature type="domain" description="Thioredoxin" evidence="2">
    <location>
        <begin position="5"/>
        <end position="139"/>
    </location>
</feature>
<evidence type="ECO:0000313" key="5">
    <source>
        <dbReference type="Proteomes" id="UP000292686"/>
    </source>
</evidence>
<keyword evidence="3" id="KW-0413">Isomerase</keyword>
<dbReference type="Gene3D" id="3.40.30.10">
    <property type="entry name" value="Glutaredoxin"/>
    <property type="match status" value="1"/>
</dbReference>
<dbReference type="OrthoDB" id="1495530at2"/>
<dbReference type="InterPro" id="IPR013766">
    <property type="entry name" value="Thioredoxin_domain"/>
</dbReference>
<dbReference type="RefSeq" id="WP_129172731.1">
    <property type="nucleotide sequence ID" value="NZ_JACCBI010000001.1"/>
</dbReference>
<dbReference type="SUPFAM" id="SSF52833">
    <property type="entry name" value="Thioredoxin-like"/>
    <property type="match status" value="1"/>
</dbReference>
<dbReference type="InterPro" id="IPR036249">
    <property type="entry name" value="Thioredoxin-like_sf"/>
</dbReference>
<evidence type="ECO:0000256" key="1">
    <source>
        <dbReference type="SAM" id="Phobius"/>
    </source>
</evidence>
<reference evidence="4 5" key="1">
    <citation type="submission" date="2019-01" db="EMBL/GenBank/DDBJ databases">
        <title>Agromyces.</title>
        <authorList>
            <person name="Li J."/>
        </authorList>
    </citation>
    <scope>NUCLEOTIDE SEQUENCE [LARGE SCALE GENOMIC DNA]</scope>
    <source>
        <strain evidence="4 5">DSM 23870</strain>
    </source>
</reference>
<evidence type="ECO:0000313" key="4">
    <source>
        <dbReference type="EMBL" id="RXZ87156.1"/>
    </source>
</evidence>
<dbReference type="PROSITE" id="PS51352">
    <property type="entry name" value="THIOREDOXIN_2"/>
    <property type="match status" value="1"/>
</dbReference>
<dbReference type="EMBL" id="JACCBI010000001">
    <property type="protein sequence ID" value="NYD66478.1"/>
    <property type="molecule type" value="Genomic_DNA"/>
</dbReference>
<keyword evidence="5" id="KW-1185">Reference proteome</keyword>
<organism evidence="4 5">
    <name type="scientific">Agromyces atrinae</name>
    <dbReference type="NCBI Taxonomy" id="592376"/>
    <lineage>
        <taxon>Bacteria</taxon>
        <taxon>Bacillati</taxon>
        <taxon>Actinomycetota</taxon>
        <taxon>Actinomycetes</taxon>
        <taxon>Micrococcales</taxon>
        <taxon>Microbacteriaceae</taxon>
        <taxon>Agromyces</taxon>
    </lineage>
</organism>
<dbReference type="AlphaFoldDB" id="A0A4V1R2H3"/>
<dbReference type="CDD" id="cd02947">
    <property type="entry name" value="TRX_family"/>
    <property type="match status" value="1"/>
</dbReference>
<evidence type="ECO:0000313" key="3">
    <source>
        <dbReference type="EMBL" id="NYD66478.1"/>
    </source>
</evidence>
<keyword evidence="1" id="KW-0472">Membrane</keyword>
<protein>
    <submittedName>
        <fullName evidence="3 4">Thioredoxin</fullName>
    </submittedName>
</protein>
<feature type="transmembrane region" description="Helical" evidence="1">
    <location>
        <begin position="6"/>
        <end position="24"/>
    </location>
</feature>
<comment type="caution">
    <text evidence="4">The sequence shown here is derived from an EMBL/GenBank/DDBJ whole genome shotgun (WGS) entry which is preliminary data.</text>
</comment>
<proteinExistence type="predicted"/>
<dbReference type="Pfam" id="PF00085">
    <property type="entry name" value="Thioredoxin"/>
    <property type="match status" value="1"/>
</dbReference>
<dbReference type="Proteomes" id="UP000581087">
    <property type="component" value="Unassembled WGS sequence"/>
</dbReference>
<name>A0A4V1R2H3_9MICO</name>
<gene>
    <name evidence="3" type="ORF">BJ972_000997</name>
    <name evidence="4" type="ORF">ESP50_04310</name>
</gene>
<sequence>MEWSLAIGAAVALVVATTIGGLIWSRRQGAVRAGGLDRVSAADVGVEALGGSATLLQFSTEFCSRCPGTARALGSIAAEREGVDHIDVDLTHRADLASAFRVTQTPTTLIVDGDGIVRARIGGPPRPDAVREQLDLISRSSHV</sequence>